<feature type="region of interest" description="Disordered" evidence="5">
    <location>
        <begin position="370"/>
        <end position="509"/>
    </location>
</feature>
<dbReference type="PANTHER" id="PTHR10131:SF161">
    <property type="entry name" value="F26K24.24 PROTEIN"/>
    <property type="match status" value="1"/>
</dbReference>
<evidence type="ECO:0000256" key="1">
    <source>
        <dbReference type="ARBA" id="ARBA00022723"/>
    </source>
</evidence>
<dbReference type="AlphaFoldDB" id="A0A6A2Z082"/>
<gene>
    <name evidence="7" type="ORF">F3Y22_tig00111105pilonHSYRG00594</name>
</gene>
<accession>A0A6A2Z082</accession>
<keyword evidence="2 4" id="KW-0863">Zinc-finger</keyword>
<dbReference type="PROSITE" id="PS50145">
    <property type="entry name" value="ZF_TRAF"/>
    <property type="match status" value="1"/>
</dbReference>
<dbReference type="Proteomes" id="UP000436088">
    <property type="component" value="Unassembled WGS sequence"/>
</dbReference>
<dbReference type="EMBL" id="VEPZ02001236">
    <property type="protein sequence ID" value="KAE8684859.1"/>
    <property type="molecule type" value="Genomic_DNA"/>
</dbReference>
<dbReference type="InterPro" id="IPR001293">
    <property type="entry name" value="Znf_TRAF"/>
</dbReference>
<feature type="compositionally biased region" description="Low complexity" evidence="5">
    <location>
        <begin position="1"/>
        <end position="36"/>
    </location>
</feature>
<feature type="compositionally biased region" description="Polar residues" evidence="5">
    <location>
        <begin position="389"/>
        <end position="401"/>
    </location>
</feature>
<evidence type="ECO:0000256" key="4">
    <source>
        <dbReference type="PROSITE-ProRule" id="PRU00207"/>
    </source>
</evidence>
<feature type="compositionally biased region" description="Basic and acidic residues" evidence="5">
    <location>
        <begin position="449"/>
        <end position="464"/>
    </location>
</feature>
<organism evidence="7 8">
    <name type="scientific">Hibiscus syriacus</name>
    <name type="common">Rose of Sharon</name>
    <dbReference type="NCBI Taxonomy" id="106335"/>
    <lineage>
        <taxon>Eukaryota</taxon>
        <taxon>Viridiplantae</taxon>
        <taxon>Streptophyta</taxon>
        <taxon>Embryophyta</taxon>
        <taxon>Tracheophyta</taxon>
        <taxon>Spermatophyta</taxon>
        <taxon>Magnoliopsida</taxon>
        <taxon>eudicotyledons</taxon>
        <taxon>Gunneridae</taxon>
        <taxon>Pentapetalae</taxon>
        <taxon>rosids</taxon>
        <taxon>malvids</taxon>
        <taxon>Malvales</taxon>
        <taxon>Malvaceae</taxon>
        <taxon>Malvoideae</taxon>
        <taxon>Hibiscus</taxon>
    </lineage>
</organism>
<keyword evidence="8" id="KW-1185">Reference proteome</keyword>
<evidence type="ECO:0000259" key="6">
    <source>
        <dbReference type="PROSITE" id="PS50145"/>
    </source>
</evidence>
<keyword evidence="1 4" id="KW-0479">Metal-binding</keyword>
<evidence type="ECO:0000256" key="3">
    <source>
        <dbReference type="ARBA" id="ARBA00022833"/>
    </source>
</evidence>
<dbReference type="OrthoDB" id="1737200at2759"/>
<feature type="compositionally biased region" description="Basic and acidic residues" evidence="5">
    <location>
        <begin position="371"/>
        <end position="388"/>
    </location>
</feature>
<dbReference type="SUPFAM" id="SSF49599">
    <property type="entry name" value="TRAF domain-like"/>
    <property type="match status" value="1"/>
</dbReference>
<feature type="compositionally biased region" description="Basic and acidic residues" evidence="5">
    <location>
        <begin position="423"/>
        <end position="436"/>
    </location>
</feature>
<feature type="zinc finger region" description="TRAF-type" evidence="4">
    <location>
        <begin position="247"/>
        <end position="303"/>
    </location>
</feature>
<dbReference type="Gene3D" id="3.30.40.10">
    <property type="entry name" value="Zinc/RING finger domain, C3HC4 (zinc finger)"/>
    <property type="match status" value="1"/>
</dbReference>
<dbReference type="InterPro" id="IPR013083">
    <property type="entry name" value="Znf_RING/FYVE/PHD"/>
</dbReference>
<dbReference type="Pfam" id="PF02176">
    <property type="entry name" value="zf-TRAF"/>
    <property type="match status" value="1"/>
</dbReference>
<keyword evidence="3 4" id="KW-0862">Zinc</keyword>
<feature type="region of interest" description="Disordered" evidence="5">
    <location>
        <begin position="1"/>
        <end position="48"/>
    </location>
</feature>
<evidence type="ECO:0000313" key="7">
    <source>
        <dbReference type="EMBL" id="KAE8684859.1"/>
    </source>
</evidence>
<feature type="domain" description="TRAF-type" evidence="6">
    <location>
        <begin position="247"/>
        <end position="303"/>
    </location>
</feature>
<proteinExistence type="predicted"/>
<protein>
    <submittedName>
        <fullName evidence="7">Calcium-binding EF-hand family protein</fullName>
    </submittedName>
</protein>
<name>A0A6A2Z082_HIBSY</name>
<evidence type="ECO:0000256" key="5">
    <source>
        <dbReference type="SAM" id="MobiDB-lite"/>
    </source>
</evidence>
<evidence type="ECO:0000256" key="2">
    <source>
        <dbReference type="ARBA" id="ARBA00022771"/>
    </source>
</evidence>
<sequence length="509" mass="56318">MMEASPSTDPPTTTNPPATTDPPTTTDPPASTDPPAGDVENDPGKIKDAKEAGPAFHCDICDAELLFKITQALLPGLATACVDNTTGGVFTSPGSVAADLRKELVEYLTQRTETYVAESVVLEGAPEVEAFDNPYDIIAFLIDEFAVSKRNLFSRVSALLLSERREDSIDDFAHQMEINGFWPVDKREAIVQTLLKNVDVKNEYHCNMKFETAEELLLHMPTCSFRVMTCSSEGCDARFSANRAEKHDSVCPFKIIPCEQKCPDFLMRRDMDRHCITVCPMKLVNCPFFSVGCKAAVPSCKIEEHQSEELHYHILYILQGMYKEASEEVLKERVDKIEEKAGSRLANAKTVRSLTSKVKDIDAKLPPLVIETEKKEEETSEVEAKPESTEVSGTNENSENAAKTKEANSRALPPLEVTPSSKNSEEAKKSETKDSEAQPLSLDIPPLMRDGEEVSETETKDPEPKLPSQEVPPSNENSEEAWKTVVEDNEAPEATMENSVKGLDVKERN</sequence>
<comment type="caution">
    <text evidence="7">The sequence shown here is derived from an EMBL/GenBank/DDBJ whole genome shotgun (WGS) entry which is preliminary data.</text>
</comment>
<evidence type="ECO:0000313" key="8">
    <source>
        <dbReference type="Proteomes" id="UP000436088"/>
    </source>
</evidence>
<dbReference type="PANTHER" id="PTHR10131">
    <property type="entry name" value="TNF RECEPTOR ASSOCIATED FACTOR"/>
    <property type="match status" value="1"/>
</dbReference>
<dbReference type="GO" id="GO:0008270">
    <property type="term" value="F:zinc ion binding"/>
    <property type="evidence" value="ECO:0007669"/>
    <property type="project" value="UniProtKB-KW"/>
</dbReference>
<reference evidence="7" key="1">
    <citation type="submission" date="2019-09" db="EMBL/GenBank/DDBJ databases">
        <title>Draft genome information of white flower Hibiscus syriacus.</title>
        <authorList>
            <person name="Kim Y.-M."/>
        </authorList>
    </citation>
    <scope>NUCLEOTIDE SEQUENCE [LARGE SCALE GENOMIC DNA]</scope>
    <source>
        <strain evidence="7">YM2019G1</strain>
    </source>
</reference>